<organism evidence="3 4">
    <name type="scientific">Duncaniella freteri</name>
    <dbReference type="NCBI Taxonomy" id="2530391"/>
    <lineage>
        <taxon>Bacteria</taxon>
        <taxon>Pseudomonadati</taxon>
        <taxon>Bacteroidota</taxon>
        <taxon>Bacteroidia</taxon>
        <taxon>Bacteroidales</taxon>
        <taxon>Muribaculaceae</taxon>
        <taxon>Duncaniella</taxon>
    </lineage>
</organism>
<evidence type="ECO:0000313" key="4">
    <source>
        <dbReference type="Proteomes" id="UP000297635"/>
    </source>
</evidence>
<evidence type="ECO:0000256" key="1">
    <source>
        <dbReference type="ARBA" id="ARBA00010529"/>
    </source>
</evidence>
<comment type="similarity">
    <text evidence="1">Belongs to the bacterial histone-like protein family.</text>
</comment>
<evidence type="ECO:0000256" key="2">
    <source>
        <dbReference type="ARBA" id="ARBA00023125"/>
    </source>
</evidence>
<dbReference type="InterPro" id="IPR000119">
    <property type="entry name" value="Hist_DNA-bd"/>
</dbReference>
<dbReference type="RefSeq" id="WP_135472174.1">
    <property type="nucleotide sequence ID" value="NZ_CASCNC010000031.1"/>
</dbReference>
<dbReference type="Proteomes" id="UP000297635">
    <property type="component" value="Unassembled WGS sequence"/>
</dbReference>
<evidence type="ECO:0008006" key="5">
    <source>
        <dbReference type="Google" id="ProtNLM"/>
    </source>
</evidence>
<gene>
    <name evidence="3" type="ORF">EZ315_11300</name>
</gene>
<proteinExistence type="inferred from homology"/>
<dbReference type="GO" id="GO:0003677">
    <property type="term" value="F:DNA binding"/>
    <property type="evidence" value="ECO:0007669"/>
    <property type="project" value="UniProtKB-KW"/>
</dbReference>
<dbReference type="InterPro" id="IPR010992">
    <property type="entry name" value="IHF-like_DNA-bd_dom_sf"/>
</dbReference>
<keyword evidence="2" id="KW-0238">DNA-binding</keyword>
<dbReference type="GO" id="GO:0030527">
    <property type="term" value="F:structural constituent of chromatin"/>
    <property type="evidence" value="ECO:0007669"/>
    <property type="project" value="InterPro"/>
</dbReference>
<dbReference type="AlphaFoldDB" id="A0A4Z0V2M8"/>
<dbReference type="Pfam" id="PF00216">
    <property type="entry name" value="Bac_DNA_binding"/>
    <property type="match status" value="1"/>
</dbReference>
<name>A0A4Z0V2M8_9BACT</name>
<dbReference type="GeneID" id="82150375"/>
<dbReference type="Gene3D" id="4.10.520.10">
    <property type="entry name" value="IHF-like DNA-binding proteins"/>
    <property type="match status" value="1"/>
</dbReference>
<dbReference type="EMBL" id="SJSA01000002">
    <property type="protein sequence ID" value="TGG36437.1"/>
    <property type="molecule type" value="Genomic_DNA"/>
</dbReference>
<protein>
    <recommendedName>
        <fullName evidence="5">HU family DNA-binding protein</fullName>
    </recommendedName>
</protein>
<accession>A0A4Z0V2M8</accession>
<keyword evidence="4" id="KW-1185">Reference proteome</keyword>
<sequence length="91" mass="9986">MDNKAFNSRLAKTINRDPEETATLIDALGKLMAEIGTGLDSVAVPGFGTFITIKNDENVITDTESGRRTIVPPSIKMHFQPSVVLRKKLSR</sequence>
<evidence type="ECO:0000313" key="3">
    <source>
        <dbReference type="EMBL" id="TGG36437.1"/>
    </source>
</evidence>
<dbReference type="SUPFAM" id="SSF47729">
    <property type="entry name" value="IHF-like DNA-binding proteins"/>
    <property type="match status" value="1"/>
</dbReference>
<reference evidence="3 4" key="1">
    <citation type="submission" date="2019-02" db="EMBL/GenBank/DDBJ databases">
        <title>Isolation and identification of novel species under the genus Muribaculum.</title>
        <authorList>
            <person name="Miyake S."/>
            <person name="Ding Y."/>
            <person name="Low A."/>
            <person name="Soh M."/>
            <person name="Seedorf H."/>
        </authorList>
    </citation>
    <scope>NUCLEOTIDE SEQUENCE [LARGE SCALE GENOMIC DNA]</scope>
    <source>
        <strain evidence="3 4">TLL-A3</strain>
    </source>
</reference>
<comment type="caution">
    <text evidence="3">The sequence shown here is derived from an EMBL/GenBank/DDBJ whole genome shotgun (WGS) entry which is preliminary data.</text>
</comment>